<evidence type="ECO:0000256" key="2">
    <source>
        <dbReference type="ARBA" id="ARBA00022481"/>
    </source>
</evidence>
<organism evidence="5 6">
    <name type="scientific">Aromatoleum evansii</name>
    <name type="common">Azoarcus evansii</name>
    <dbReference type="NCBI Taxonomy" id="59406"/>
    <lineage>
        <taxon>Bacteria</taxon>
        <taxon>Pseudomonadati</taxon>
        <taxon>Pseudomonadota</taxon>
        <taxon>Betaproteobacteria</taxon>
        <taxon>Rhodocyclales</taxon>
        <taxon>Rhodocyclaceae</taxon>
        <taxon>Aromatoleum</taxon>
    </lineage>
</organism>
<evidence type="ECO:0000256" key="1">
    <source>
        <dbReference type="ARBA" id="ARBA00005233"/>
    </source>
</evidence>
<reference evidence="5 6" key="1">
    <citation type="submission" date="2023-12" db="EMBL/GenBank/DDBJ databases">
        <title>A. evansii MAY27, complete genome.</title>
        <authorList>
            <person name="Wang Y."/>
        </authorList>
    </citation>
    <scope>NUCLEOTIDE SEQUENCE [LARGE SCALE GENOMIC DNA]</scope>
    <source>
        <strain evidence="5 6">MAY27</strain>
    </source>
</reference>
<dbReference type="PANTHER" id="PTHR30093">
    <property type="entry name" value="GENERAL SECRETION PATHWAY PROTEIN G"/>
    <property type="match status" value="1"/>
</dbReference>
<keyword evidence="4" id="KW-0812">Transmembrane</keyword>
<proteinExistence type="inferred from homology"/>
<dbReference type="InterPro" id="IPR045584">
    <property type="entry name" value="Pilin-like"/>
</dbReference>
<dbReference type="RefSeq" id="WP_407278823.1">
    <property type="nucleotide sequence ID" value="NZ_CP141259.1"/>
</dbReference>
<dbReference type="NCBIfam" id="TIGR02532">
    <property type="entry name" value="IV_pilin_GFxxxE"/>
    <property type="match status" value="1"/>
</dbReference>
<dbReference type="PANTHER" id="PTHR30093:SF34">
    <property type="entry name" value="PREPILIN PEPTIDASE-DEPENDENT PROTEIN D"/>
    <property type="match status" value="1"/>
</dbReference>
<dbReference type="InterPro" id="IPR012902">
    <property type="entry name" value="N_methyl_site"/>
</dbReference>
<name>A0ABZ1AJ96_AROEV</name>
<dbReference type="Gene3D" id="3.30.700.10">
    <property type="entry name" value="Glycoprotein, Type 4 Pilin"/>
    <property type="match status" value="1"/>
</dbReference>
<dbReference type="PROSITE" id="PS00409">
    <property type="entry name" value="PROKAR_NTER_METHYL"/>
    <property type="match status" value="1"/>
</dbReference>
<dbReference type="InterPro" id="IPR001082">
    <property type="entry name" value="Pilin"/>
</dbReference>
<dbReference type="Proteomes" id="UP001626593">
    <property type="component" value="Chromosome"/>
</dbReference>
<keyword evidence="4" id="KW-0472">Membrane</keyword>
<protein>
    <submittedName>
        <fullName evidence="5">Prepilin-type N-terminal cleavage/methylation domain-containing protein</fullName>
    </submittedName>
</protein>
<dbReference type="Pfam" id="PF00114">
    <property type="entry name" value="Pilin"/>
    <property type="match status" value="1"/>
</dbReference>
<sequence>MKKVQQGFTLIELMIVVAIIGILAAIAIPQYQDYITRAKWSDNIAGLEPVKLAVAECLQNNAGTNTNCLTAANLNLADLPTPKFATAKATLAASGTNGVTINFTGTAEVGSYIYEVTGAPDASGTKIVWTKTASDTIPAKIVKNR</sequence>
<dbReference type="Pfam" id="PF07963">
    <property type="entry name" value="N_methyl"/>
    <property type="match status" value="1"/>
</dbReference>
<comment type="similarity">
    <text evidence="1 3">Belongs to the N-Me-Phe pilin family.</text>
</comment>
<feature type="transmembrane region" description="Helical" evidence="4">
    <location>
        <begin position="7"/>
        <end position="28"/>
    </location>
</feature>
<evidence type="ECO:0000313" key="5">
    <source>
        <dbReference type="EMBL" id="WRL45833.1"/>
    </source>
</evidence>
<evidence type="ECO:0000256" key="4">
    <source>
        <dbReference type="SAM" id="Phobius"/>
    </source>
</evidence>
<evidence type="ECO:0000256" key="3">
    <source>
        <dbReference type="RuleBase" id="RU000389"/>
    </source>
</evidence>
<keyword evidence="3" id="KW-0281">Fimbrium</keyword>
<dbReference type="SUPFAM" id="SSF54523">
    <property type="entry name" value="Pili subunits"/>
    <property type="match status" value="1"/>
</dbReference>
<dbReference type="EMBL" id="CP141259">
    <property type="protein sequence ID" value="WRL45833.1"/>
    <property type="molecule type" value="Genomic_DNA"/>
</dbReference>
<keyword evidence="2" id="KW-0488">Methylation</keyword>
<gene>
    <name evidence="5" type="ORF">U5817_21940</name>
</gene>
<keyword evidence="6" id="KW-1185">Reference proteome</keyword>
<keyword evidence="4" id="KW-1133">Transmembrane helix</keyword>
<accession>A0ABZ1AJ96</accession>
<evidence type="ECO:0000313" key="6">
    <source>
        <dbReference type="Proteomes" id="UP001626593"/>
    </source>
</evidence>